<dbReference type="RefSeq" id="WP_214173450.1">
    <property type="nucleotide sequence ID" value="NZ_JAHCVK010000001.1"/>
</dbReference>
<name>A0ABS5SBM3_9BACT</name>
<feature type="domain" description="4Fe-4S ferredoxin-type" evidence="5">
    <location>
        <begin position="90"/>
        <end position="119"/>
    </location>
</feature>
<keyword evidence="7" id="KW-1185">Reference proteome</keyword>
<keyword evidence="1" id="KW-0004">4Fe-4S</keyword>
<dbReference type="Gene3D" id="2.60.40.10">
    <property type="entry name" value="Immunoglobulins"/>
    <property type="match status" value="1"/>
</dbReference>
<evidence type="ECO:0000313" key="7">
    <source>
        <dbReference type="Proteomes" id="UP000756860"/>
    </source>
</evidence>
<dbReference type="SUPFAM" id="SSF54862">
    <property type="entry name" value="4Fe-4S ferredoxins"/>
    <property type="match status" value="1"/>
</dbReference>
<organism evidence="6 7">
    <name type="scientific">Geomobilimonas luticola</name>
    <dbReference type="NCBI Taxonomy" id="1114878"/>
    <lineage>
        <taxon>Bacteria</taxon>
        <taxon>Pseudomonadati</taxon>
        <taxon>Thermodesulfobacteriota</taxon>
        <taxon>Desulfuromonadia</taxon>
        <taxon>Geobacterales</taxon>
        <taxon>Geobacteraceae</taxon>
        <taxon>Geomobilimonas</taxon>
    </lineage>
</organism>
<proteinExistence type="predicted"/>
<dbReference type="Gene3D" id="3.30.70.20">
    <property type="match status" value="2"/>
</dbReference>
<dbReference type="InterPro" id="IPR017896">
    <property type="entry name" value="4Fe4S_Fe-S-bd"/>
</dbReference>
<gene>
    <name evidence="6" type="ORF">KI810_00050</name>
</gene>
<sequence>MKAFIVDLSRCNGCYCCQIACKDEHVANDWAPYAKPQPDTGQFWVKVHEEVRGTVPKCKISYTPKMCLHCDDPECMKVCRFEAITRRDDGMILINPAKCTGCKLCADYCLHDAIYFNEDLNLAQKCTGCAHLLDDGWDIPRCVDNCPTGALTFGEESDLQEKIAKAEFTSDKCKGRVYYLNRPKKFVAGTVYDPVEKEVVIGATCTLKDKYSDQTFQVETDNFGDFWFKELPDGEYFYTLTIEKDGTKKTLEAFNATKDVNLGDIAMRLL</sequence>
<evidence type="ECO:0000313" key="6">
    <source>
        <dbReference type="EMBL" id="MBT0651432.1"/>
    </source>
</evidence>
<dbReference type="PANTHER" id="PTHR43177">
    <property type="entry name" value="PROTEIN NRFC"/>
    <property type="match status" value="1"/>
</dbReference>
<evidence type="ECO:0000256" key="3">
    <source>
        <dbReference type="ARBA" id="ARBA00023004"/>
    </source>
</evidence>
<reference evidence="6 7" key="1">
    <citation type="submission" date="2021-05" db="EMBL/GenBank/DDBJ databases">
        <title>The draft genome of Geobacter luticola JCM 17780.</title>
        <authorList>
            <person name="Xu Z."/>
            <person name="Masuda Y."/>
            <person name="Itoh H."/>
            <person name="Senoo K."/>
        </authorList>
    </citation>
    <scope>NUCLEOTIDE SEQUENCE [LARGE SCALE GENOMIC DNA]</scope>
    <source>
        <strain evidence="6 7">JCM 17780</strain>
    </source>
</reference>
<accession>A0ABS5SBM3</accession>
<feature type="domain" description="4Fe-4S ferredoxin-type" evidence="5">
    <location>
        <begin position="2"/>
        <end position="31"/>
    </location>
</feature>
<dbReference type="SUPFAM" id="SSF49478">
    <property type="entry name" value="Cna protein B-type domain"/>
    <property type="match status" value="1"/>
</dbReference>
<keyword evidence="4" id="KW-0411">Iron-sulfur</keyword>
<dbReference type="PROSITE" id="PS51379">
    <property type="entry name" value="4FE4S_FER_2"/>
    <property type="match status" value="3"/>
</dbReference>
<protein>
    <submittedName>
        <fullName evidence="6">Carboxypeptidase regulatory-like domain-containing protein</fullName>
    </submittedName>
</protein>
<keyword evidence="3" id="KW-0408">Iron</keyword>
<dbReference type="Pfam" id="PF13620">
    <property type="entry name" value="CarboxypepD_reg"/>
    <property type="match status" value="1"/>
</dbReference>
<dbReference type="Proteomes" id="UP000756860">
    <property type="component" value="Unassembled WGS sequence"/>
</dbReference>
<evidence type="ECO:0000259" key="5">
    <source>
        <dbReference type="PROSITE" id="PS51379"/>
    </source>
</evidence>
<evidence type="ECO:0000256" key="1">
    <source>
        <dbReference type="ARBA" id="ARBA00022485"/>
    </source>
</evidence>
<keyword evidence="2" id="KW-0479">Metal-binding</keyword>
<dbReference type="Pfam" id="PF13247">
    <property type="entry name" value="Fer4_11"/>
    <property type="match status" value="1"/>
</dbReference>
<dbReference type="InterPro" id="IPR013783">
    <property type="entry name" value="Ig-like_fold"/>
</dbReference>
<evidence type="ECO:0000256" key="4">
    <source>
        <dbReference type="ARBA" id="ARBA00023014"/>
    </source>
</evidence>
<evidence type="ECO:0000256" key="2">
    <source>
        <dbReference type="ARBA" id="ARBA00022723"/>
    </source>
</evidence>
<dbReference type="InterPro" id="IPR050954">
    <property type="entry name" value="ET_IronSulfur_Cluster-Binding"/>
</dbReference>
<comment type="caution">
    <text evidence="6">The sequence shown here is derived from an EMBL/GenBank/DDBJ whole genome shotgun (WGS) entry which is preliminary data.</text>
</comment>
<dbReference type="EMBL" id="JAHCVK010000001">
    <property type="protein sequence ID" value="MBT0651432.1"/>
    <property type="molecule type" value="Genomic_DNA"/>
</dbReference>
<dbReference type="PANTHER" id="PTHR43177:SF3">
    <property type="entry name" value="PROTEIN NRFC HOMOLOG"/>
    <property type="match status" value="1"/>
</dbReference>
<feature type="domain" description="4Fe-4S ferredoxin-type" evidence="5">
    <location>
        <begin position="58"/>
        <end position="89"/>
    </location>
</feature>